<evidence type="ECO:0000313" key="1">
    <source>
        <dbReference type="EMBL" id="EET44667.1"/>
    </source>
</evidence>
<name>C6M530_NEISI</name>
<proteinExistence type="predicted"/>
<dbReference type="EMBL" id="ACKO02000008">
    <property type="protein sequence ID" value="EET44667.1"/>
    <property type="molecule type" value="Genomic_DNA"/>
</dbReference>
<dbReference type="Proteomes" id="UP000005365">
    <property type="component" value="Unassembled WGS sequence"/>
</dbReference>
<keyword evidence="2" id="KW-1185">Reference proteome</keyword>
<reference evidence="1" key="1">
    <citation type="submission" date="2009-07" db="EMBL/GenBank/DDBJ databases">
        <authorList>
            <person name="Weinstock G."/>
            <person name="Sodergren E."/>
            <person name="Clifton S."/>
            <person name="Fulton L."/>
            <person name="Fulton B."/>
            <person name="Courtney L."/>
            <person name="Fronick C."/>
            <person name="Harrison M."/>
            <person name="Strong C."/>
            <person name="Farmer C."/>
            <person name="Delahaunty K."/>
            <person name="Markovic C."/>
            <person name="Hall O."/>
            <person name="Minx P."/>
            <person name="Tomlinson C."/>
            <person name="Mitreva M."/>
            <person name="Nelson J."/>
            <person name="Hou S."/>
            <person name="Wollam A."/>
            <person name="Pepin K.H."/>
            <person name="Johnson M."/>
            <person name="Bhonagiri V."/>
            <person name="Nash W.E."/>
            <person name="Warren W."/>
            <person name="Chinwalla A."/>
            <person name="Mardis E.R."/>
            <person name="Wilson R.K."/>
        </authorList>
    </citation>
    <scope>NUCLEOTIDE SEQUENCE [LARGE SCALE GENOMIC DNA]</scope>
    <source>
        <strain evidence="1">ATCC 29256</strain>
    </source>
</reference>
<sequence length="69" mass="8102">MKRSSENRKYGFQTTFVVFGNYMFPLYNRGFSIQYSGLNLNQDKATKPQTVQIVRQGEATPYWFKVNPL</sequence>
<organism evidence="1 2">
    <name type="scientific">Neisseria sicca ATCC 29256</name>
    <dbReference type="NCBI Taxonomy" id="547045"/>
    <lineage>
        <taxon>Bacteria</taxon>
        <taxon>Pseudomonadati</taxon>
        <taxon>Pseudomonadota</taxon>
        <taxon>Betaproteobacteria</taxon>
        <taxon>Neisseriales</taxon>
        <taxon>Neisseriaceae</taxon>
        <taxon>Neisseria</taxon>
    </lineage>
</organism>
<protein>
    <submittedName>
        <fullName evidence="1">Uncharacterized protein</fullName>
    </submittedName>
</protein>
<dbReference type="AlphaFoldDB" id="C6M530"/>
<comment type="caution">
    <text evidence="1">The sequence shown here is derived from an EMBL/GenBank/DDBJ whole genome shotgun (WGS) entry which is preliminary data.</text>
</comment>
<evidence type="ECO:0000313" key="2">
    <source>
        <dbReference type="Proteomes" id="UP000005365"/>
    </source>
</evidence>
<gene>
    <name evidence="1" type="ORF">NEISICOT_01629</name>
</gene>
<dbReference type="eggNOG" id="COG3415">
    <property type="taxonomic scope" value="Bacteria"/>
</dbReference>
<dbReference type="STRING" id="490.A6J88_02090"/>
<accession>C6M530</accession>